<evidence type="ECO:0000256" key="9">
    <source>
        <dbReference type="HAMAP-Rule" id="MF_00027"/>
    </source>
</evidence>
<dbReference type="GO" id="GO:0009236">
    <property type="term" value="P:cobalamin biosynthetic process"/>
    <property type="evidence" value="ECO:0007669"/>
    <property type="project" value="UniProtKB-UniRule"/>
</dbReference>
<comment type="pathway">
    <text evidence="9">Cofactor biosynthesis; adenosylcobalamin biosynthesis; cob(II)yrinate a,c-diamide from precorrin-2 (aerobic route): step 9/10.</text>
</comment>
<organism evidence="12 13">
    <name type="scientific">Ensifer adhaerens</name>
    <name type="common">Sinorhizobium morelense</name>
    <dbReference type="NCBI Taxonomy" id="106592"/>
    <lineage>
        <taxon>Bacteria</taxon>
        <taxon>Pseudomonadati</taxon>
        <taxon>Pseudomonadota</taxon>
        <taxon>Alphaproteobacteria</taxon>
        <taxon>Hyphomicrobiales</taxon>
        <taxon>Rhizobiaceae</taxon>
        <taxon>Sinorhizobium/Ensifer group</taxon>
        <taxon>Ensifer</taxon>
    </lineage>
</organism>
<dbReference type="HAMAP" id="MF_00027">
    <property type="entry name" value="CobB_CbiA"/>
    <property type="match status" value="1"/>
</dbReference>
<dbReference type="PANTHER" id="PTHR43873:SF1">
    <property type="entry name" value="COBYRINATE A,C-DIAMIDE SYNTHASE"/>
    <property type="match status" value="1"/>
</dbReference>
<feature type="domain" description="CobB/CobQ-like glutamine amidotransferase" evidence="11">
    <location>
        <begin position="243"/>
        <end position="427"/>
    </location>
</feature>
<evidence type="ECO:0000256" key="1">
    <source>
        <dbReference type="ARBA" id="ARBA00001946"/>
    </source>
</evidence>
<evidence type="ECO:0000256" key="6">
    <source>
        <dbReference type="ARBA" id="ARBA00022840"/>
    </source>
</evidence>
<dbReference type="EC" id="6.3.5.9" evidence="9"/>
<protein>
    <recommendedName>
        <fullName evidence="9">Hydrogenobyrinate a,c-diamide synthase</fullName>
        <ecNumber evidence="9">6.3.5.9</ecNumber>
    </recommendedName>
    <alternativeName>
        <fullName evidence="9">Hydrogenobyrinic acid a,c-diamide synthase</fullName>
    </alternativeName>
</protein>
<dbReference type="InterPro" id="IPR029062">
    <property type="entry name" value="Class_I_gatase-like"/>
</dbReference>
<dbReference type="GO" id="GO:0042242">
    <property type="term" value="F:cobyrinic acid a,c-diamide synthase activity"/>
    <property type="evidence" value="ECO:0007669"/>
    <property type="project" value="InterPro"/>
</dbReference>
<dbReference type="PANTHER" id="PTHR43873">
    <property type="entry name" value="COBYRINATE A,C-DIAMIDE SYNTHASE"/>
    <property type="match status" value="1"/>
</dbReference>
<comment type="domain">
    <text evidence="9">Comprises of two domains. The C-terminal domain contains the binding site for glutamine and catalyzes the hydrolysis of this substrate to glutamate and ammonia. The N-terminal domain is anticipated to bind ATP and hydrogenobyrinate and catalyzes the ultimate synthesis of the diamide product. The ammonia produced via the glutaminase domain is probably translocated to the adjacent domain via a molecular tunnel, where it reacts with an activated intermediate.</text>
</comment>
<dbReference type="RefSeq" id="WP_053251805.1">
    <property type="nucleotide sequence ID" value="NZ_LGAP01000025.1"/>
</dbReference>
<name>A0A0L8BJ22_ENSAD</name>
<gene>
    <name evidence="9" type="primary">cobB</name>
    <name evidence="12" type="ORF">AC244_26560</name>
</gene>
<dbReference type="InterPro" id="IPR027417">
    <property type="entry name" value="P-loop_NTPase"/>
</dbReference>
<comment type="function">
    <text evidence="9">Catalyzes the ATP-dependent amidation of the two carboxylate groups at positions a and c of hydrogenobyrinate, using either L-glutamine or ammonia as the nitrogen source.</text>
</comment>
<evidence type="ECO:0000256" key="4">
    <source>
        <dbReference type="ARBA" id="ARBA00022598"/>
    </source>
</evidence>
<evidence type="ECO:0000256" key="3">
    <source>
        <dbReference type="ARBA" id="ARBA00022573"/>
    </source>
</evidence>
<evidence type="ECO:0000313" key="12">
    <source>
        <dbReference type="EMBL" id="KOF14595.1"/>
    </source>
</evidence>
<dbReference type="Pfam" id="PF01656">
    <property type="entry name" value="CbiA"/>
    <property type="match status" value="1"/>
</dbReference>
<evidence type="ECO:0000256" key="5">
    <source>
        <dbReference type="ARBA" id="ARBA00022741"/>
    </source>
</evidence>
<keyword evidence="6 9" id="KW-0067">ATP-binding</keyword>
<feature type="active site" description="Nucleophile" evidence="9">
    <location>
        <position position="325"/>
    </location>
</feature>
<dbReference type="UniPathway" id="UPA00148">
    <property type="reaction ID" value="UER00220"/>
</dbReference>
<dbReference type="InterPro" id="IPR011698">
    <property type="entry name" value="GATase_3"/>
</dbReference>
<comment type="miscellaneous">
    <text evidence="9">The a and c carboxylates of hydrogenobyrinate are activated for nucleophilic attack via formation of a phosphorylated intermediate by ATP. CobB catalyzes first the amidation of the c-carboxylate, and then that of the a-carboxylate.</text>
</comment>
<comment type="caution">
    <text evidence="12">The sequence shown here is derived from an EMBL/GenBank/DDBJ whole genome shotgun (WGS) entry which is preliminary data.</text>
</comment>
<dbReference type="Gene3D" id="3.40.50.300">
    <property type="entry name" value="P-loop containing nucleotide triphosphate hydrolases"/>
    <property type="match status" value="1"/>
</dbReference>
<dbReference type="NCBIfam" id="TIGR00379">
    <property type="entry name" value="cobB"/>
    <property type="match status" value="1"/>
</dbReference>
<comment type="cofactor">
    <cofactor evidence="1 9">
        <name>Mg(2+)</name>
        <dbReference type="ChEBI" id="CHEBI:18420"/>
    </cofactor>
</comment>
<evidence type="ECO:0000259" key="11">
    <source>
        <dbReference type="Pfam" id="PF07685"/>
    </source>
</evidence>
<comment type="catalytic activity">
    <reaction evidence="9">
        <text>hydrogenobyrinate + 2 L-glutamine + 2 ATP + 2 H2O = hydrogenobyrinate a,c-diamide + 2 L-glutamate + 2 ADP + 2 phosphate + 2 H(+)</text>
        <dbReference type="Rhea" id="RHEA:12544"/>
        <dbReference type="ChEBI" id="CHEBI:15377"/>
        <dbReference type="ChEBI" id="CHEBI:15378"/>
        <dbReference type="ChEBI" id="CHEBI:29985"/>
        <dbReference type="ChEBI" id="CHEBI:30616"/>
        <dbReference type="ChEBI" id="CHEBI:43474"/>
        <dbReference type="ChEBI" id="CHEBI:58359"/>
        <dbReference type="ChEBI" id="CHEBI:77873"/>
        <dbReference type="ChEBI" id="CHEBI:77874"/>
        <dbReference type="ChEBI" id="CHEBI:456216"/>
        <dbReference type="EC" id="6.3.5.9"/>
    </reaction>
</comment>
<sequence length="433" mass="45881">MSGLLIAAPCSGSGKTTVTLGLMRAMRRRGMAIAPGKAGPDYIDPAFHTAASGEPCLNYDPWAMRPALLAANAAHAGDRRTLVVEAMMGLHDGAADGSGTPADLAAALDLAVILVVDCARMSHSVAALVRGYADHRGDIRVAGVVLNKVGSDRHEMMLRDALTRVGMPVFGVLRQDSALKLPERHLGLVQAGEHGTLETFIDYAADRVEATCDLDAIRAASALSRGERAMAEVIRFKPLGQHIAVARDVAFAFCYEHLLFGWRRAGAEISFFSPLTDEGPDAAADAVYLPGGYPELHAGRMQAAAGFRSGMAAAAKRGARIFGECGGYMVLGEGLVAADGARYEMLGLLPLTTSFAERRRHLGYRRVVPLDNTFFDGPMTAHEFHYATIVSEGAADRLFSVSDAAGVDLGQAGLRRGHVAGSFMHLIDIAGRP</sequence>
<proteinExistence type="inferred from homology"/>
<dbReference type="InterPro" id="IPR004484">
    <property type="entry name" value="CbiA/CobB_synth"/>
</dbReference>
<accession>A0A0L8BJ22</accession>
<dbReference type="Proteomes" id="UP000037425">
    <property type="component" value="Unassembled WGS sequence"/>
</dbReference>
<dbReference type="GO" id="GO:0043802">
    <property type="term" value="F:hydrogenobyrinic acid a,c-diamide synthase (glutamine-hydrolysing) activity"/>
    <property type="evidence" value="ECO:0007669"/>
    <property type="project" value="UniProtKB-UniRule"/>
</dbReference>
<keyword evidence="4 9" id="KW-0436">Ligase</keyword>
<evidence type="ECO:0000256" key="7">
    <source>
        <dbReference type="ARBA" id="ARBA00022842"/>
    </source>
</evidence>
<dbReference type="EMBL" id="LGAP01000025">
    <property type="protein sequence ID" value="KOF14595.1"/>
    <property type="molecule type" value="Genomic_DNA"/>
</dbReference>
<reference evidence="13" key="1">
    <citation type="submission" date="2015-07" db="EMBL/GenBank/DDBJ databases">
        <title>Whole genome sequence of an Ensifer adhaerens strain isolated from a cave pool in the Wind Cave National Park.</title>
        <authorList>
            <person name="Eng W.W.H."/>
            <person name="Gan H.M."/>
            <person name="Barton H.A."/>
            <person name="Savka M.A."/>
        </authorList>
    </citation>
    <scope>NUCLEOTIDE SEQUENCE [LARGE SCALE GENOMIC DNA]</scope>
    <source>
        <strain evidence="13">SD006</strain>
    </source>
</reference>
<keyword evidence="7 9" id="KW-0460">Magnesium</keyword>
<dbReference type="OrthoDB" id="9764035at2"/>
<evidence type="ECO:0000313" key="13">
    <source>
        <dbReference type="Proteomes" id="UP000037425"/>
    </source>
</evidence>
<keyword evidence="8 9" id="KW-0315">Glutamine amidotransferase</keyword>
<comment type="similarity">
    <text evidence="2">Belongs to the CobB/CobQ family. CobQ subfamily.</text>
</comment>
<dbReference type="AlphaFoldDB" id="A0A0L8BJ22"/>
<feature type="site" description="Increases nucleophilicity of active site Cys" evidence="9">
    <location>
        <position position="425"/>
    </location>
</feature>
<evidence type="ECO:0000256" key="8">
    <source>
        <dbReference type="ARBA" id="ARBA00022962"/>
    </source>
</evidence>
<dbReference type="SUPFAM" id="SSF52540">
    <property type="entry name" value="P-loop containing nucleoside triphosphate hydrolases"/>
    <property type="match status" value="1"/>
</dbReference>
<dbReference type="PROSITE" id="PS51274">
    <property type="entry name" value="GATASE_COBBQ"/>
    <property type="match status" value="1"/>
</dbReference>
<comment type="similarity">
    <text evidence="9">Belongs to the CobB/CbiA family.</text>
</comment>
<dbReference type="GO" id="GO:0005524">
    <property type="term" value="F:ATP binding"/>
    <property type="evidence" value="ECO:0007669"/>
    <property type="project" value="UniProtKB-UniRule"/>
</dbReference>
<dbReference type="Pfam" id="PF07685">
    <property type="entry name" value="GATase_3"/>
    <property type="match status" value="1"/>
</dbReference>
<evidence type="ECO:0000256" key="2">
    <source>
        <dbReference type="ARBA" id="ARBA00006205"/>
    </source>
</evidence>
<keyword evidence="5 9" id="KW-0547">Nucleotide-binding</keyword>
<evidence type="ECO:0000259" key="10">
    <source>
        <dbReference type="Pfam" id="PF01656"/>
    </source>
</evidence>
<dbReference type="Gene3D" id="3.40.50.880">
    <property type="match status" value="1"/>
</dbReference>
<dbReference type="SUPFAM" id="SSF52317">
    <property type="entry name" value="Class I glutamine amidotransferase-like"/>
    <property type="match status" value="1"/>
</dbReference>
<feature type="domain" description="CobQ/CobB/MinD/ParA nucleotide binding" evidence="10">
    <location>
        <begin position="5"/>
        <end position="186"/>
    </location>
</feature>
<keyword evidence="3 9" id="KW-0169">Cobalamin biosynthesis</keyword>
<dbReference type="PATRIC" id="fig|106592.7.peg.4096"/>
<dbReference type="NCBIfam" id="NF002204">
    <property type="entry name" value="PRK01077.1"/>
    <property type="match status" value="1"/>
</dbReference>
<dbReference type="InterPro" id="IPR002586">
    <property type="entry name" value="CobQ/CobB/MinD/ParA_Nub-bd_dom"/>
</dbReference>